<gene>
    <name evidence="8" type="primary">AVEN_70756_1</name>
    <name evidence="8" type="ORF">NPIL_556861</name>
</gene>
<evidence type="ECO:0000256" key="5">
    <source>
        <dbReference type="PROSITE-ProRule" id="PRU00076"/>
    </source>
</evidence>
<dbReference type="SUPFAM" id="SSF57196">
    <property type="entry name" value="EGF/Laminin"/>
    <property type="match status" value="2"/>
</dbReference>
<dbReference type="PROSITE" id="PS01187">
    <property type="entry name" value="EGF_CA"/>
    <property type="match status" value="1"/>
</dbReference>
<dbReference type="InterPro" id="IPR052235">
    <property type="entry name" value="Nephronectin_domain"/>
</dbReference>
<dbReference type="AlphaFoldDB" id="A0A8X6MP63"/>
<dbReference type="Proteomes" id="UP000887013">
    <property type="component" value="Unassembled WGS sequence"/>
</dbReference>
<dbReference type="Pfam" id="PF07645">
    <property type="entry name" value="EGF_CA"/>
    <property type="match status" value="1"/>
</dbReference>
<keyword evidence="6" id="KW-0812">Transmembrane</keyword>
<evidence type="ECO:0000256" key="1">
    <source>
        <dbReference type="ARBA" id="ARBA00022536"/>
    </source>
</evidence>
<evidence type="ECO:0000313" key="8">
    <source>
        <dbReference type="EMBL" id="GFS70772.1"/>
    </source>
</evidence>
<comment type="caution">
    <text evidence="8">The sequence shown here is derived from an EMBL/GenBank/DDBJ whole genome shotgun (WGS) entry which is preliminary data.</text>
</comment>
<dbReference type="PROSITE" id="PS50026">
    <property type="entry name" value="EGF_3"/>
    <property type="match status" value="2"/>
</dbReference>
<evidence type="ECO:0000256" key="4">
    <source>
        <dbReference type="ARBA" id="ARBA00023157"/>
    </source>
</evidence>
<dbReference type="InterPro" id="IPR001881">
    <property type="entry name" value="EGF-like_Ca-bd_dom"/>
</dbReference>
<dbReference type="PROSITE" id="PS01186">
    <property type="entry name" value="EGF_2"/>
    <property type="match status" value="1"/>
</dbReference>
<dbReference type="FunFam" id="2.10.25.10:FF:000038">
    <property type="entry name" value="Fibrillin 2"/>
    <property type="match status" value="1"/>
</dbReference>
<dbReference type="SMART" id="SM00179">
    <property type="entry name" value="EGF_CA"/>
    <property type="match status" value="1"/>
</dbReference>
<feature type="non-terminal residue" evidence="8">
    <location>
        <position position="1"/>
    </location>
</feature>
<sequence>KLMCTEGNGTEICDQYNARCVEHSDHIEGFQCVCDVDKDMDTDGVCKNKCEVSKKKEECIARKATCDLDGSEAICKCPPMLTFDSKGQCTKLVKVSYSGEIPLAMDRYVLKKQLSPSNKAEAKDDSINYDAIRKDLRATMHLLYAENYEFADILSCSIVDQNVKCLIEIQFHSDPKEQVNLIADEKTCVSVDANTCFVPPSLLINKKSLKSDSFAETDPCQTDIKKKNCGSDTDCKKIEGKGLNYVCTCSNGFESDGYIQPLSDINTVIHRCQDIDECKLQKACPNRTRCLNSYGSYECLCQKGFRPVTATSNPKLTGCVEVCDASLCKHGKCQVIGEVYSCLCDAGYIGLKCDQEEDKTAGSKGMRTALIILSTMVVPLILFSIFIAYKYRLLLKTSLKSNYFDDQSSTINLQPMNMN</sequence>
<keyword evidence="6" id="KW-0472">Membrane</keyword>
<keyword evidence="4 5" id="KW-1015">Disulfide bond</keyword>
<dbReference type="InterPro" id="IPR000742">
    <property type="entry name" value="EGF"/>
</dbReference>
<dbReference type="EMBL" id="BMAW01000803">
    <property type="protein sequence ID" value="GFS70772.1"/>
    <property type="molecule type" value="Genomic_DNA"/>
</dbReference>
<dbReference type="InterPro" id="IPR000152">
    <property type="entry name" value="EGF-type_Asp/Asn_hydroxyl_site"/>
</dbReference>
<feature type="transmembrane region" description="Helical" evidence="6">
    <location>
        <begin position="369"/>
        <end position="389"/>
    </location>
</feature>
<dbReference type="GO" id="GO:0005509">
    <property type="term" value="F:calcium ion binding"/>
    <property type="evidence" value="ECO:0007669"/>
    <property type="project" value="InterPro"/>
</dbReference>
<keyword evidence="3" id="KW-0677">Repeat</keyword>
<accession>A0A8X6MP63</accession>
<keyword evidence="2" id="KW-0732">Signal</keyword>
<keyword evidence="6" id="KW-1133">Transmembrane helix</keyword>
<keyword evidence="1 5" id="KW-0245">EGF-like domain</keyword>
<dbReference type="PROSITE" id="PS00010">
    <property type="entry name" value="ASX_HYDROXYL"/>
    <property type="match status" value="1"/>
</dbReference>
<keyword evidence="9" id="KW-1185">Reference proteome</keyword>
<dbReference type="PROSITE" id="PS00022">
    <property type="entry name" value="EGF_1"/>
    <property type="match status" value="1"/>
</dbReference>
<feature type="domain" description="EGF-like" evidence="7">
    <location>
        <begin position="274"/>
        <end position="311"/>
    </location>
</feature>
<feature type="disulfide bond" evidence="5">
    <location>
        <begin position="344"/>
        <end position="353"/>
    </location>
</feature>
<organism evidence="8 9">
    <name type="scientific">Nephila pilipes</name>
    <name type="common">Giant wood spider</name>
    <name type="synonym">Nephila maculata</name>
    <dbReference type="NCBI Taxonomy" id="299642"/>
    <lineage>
        <taxon>Eukaryota</taxon>
        <taxon>Metazoa</taxon>
        <taxon>Ecdysozoa</taxon>
        <taxon>Arthropoda</taxon>
        <taxon>Chelicerata</taxon>
        <taxon>Arachnida</taxon>
        <taxon>Araneae</taxon>
        <taxon>Araneomorphae</taxon>
        <taxon>Entelegynae</taxon>
        <taxon>Araneoidea</taxon>
        <taxon>Nephilidae</taxon>
        <taxon>Nephila</taxon>
    </lineage>
</organism>
<dbReference type="OrthoDB" id="6429717at2759"/>
<dbReference type="CDD" id="cd00054">
    <property type="entry name" value="EGF_CA"/>
    <property type="match status" value="1"/>
</dbReference>
<evidence type="ECO:0000259" key="7">
    <source>
        <dbReference type="PROSITE" id="PS50026"/>
    </source>
</evidence>
<evidence type="ECO:0000256" key="3">
    <source>
        <dbReference type="ARBA" id="ARBA00022737"/>
    </source>
</evidence>
<dbReference type="SMART" id="SM00181">
    <property type="entry name" value="EGF"/>
    <property type="match status" value="5"/>
</dbReference>
<dbReference type="Gene3D" id="2.10.25.10">
    <property type="entry name" value="Laminin"/>
    <property type="match status" value="2"/>
</dbReference>
<dbReference type="InterPro" id="IPR018097">
    <property type="entry name" value="EGF_Ca-bd_CS"/>
</dbReference>
<dbReference type="PANTHER" id="PTHR24050">
    <property type="entry name" value="PA14 DOMAIN-CONTAINING PROTEIN"/>
    <property type="match status" value="1"/>
</dbReference>
<feature type="domain" description="EGF-like" evidence="7">
    <location>
        <begin position="324"/>
        <end position="354"/>
    </location>
</feature>
<name>A0A8X6MP63_NEPPI</name>
<evidence type="ECO:0000256" key="6">
    <source>
        <dbReference type="SAM" id="Phobius"/>
    </source>
</evidence>
<dbReference type="PANTHER" id="PTHR24050:SF28">
    <property type="entry name" value="UROMODULIN-LIKE"/>
    <property type="match status" value="1"/>
</dbReference>
<reference evidence="8" key="1">
    <citation type="submission" date="2020-08" db="EMBL/GenBank/DDBJ databases">
        <title>Multicomponent nature underlies the extraordinary mechanical properties of spider dragline silk.</title>
        <authorList>
            <person name="Kono N."/>
            <person name="Nakamura H."/>
            <person name="Mori M."/>
            <person name="Yoshida Y."/>
            <person name="Ohtoshi R."/>
            <person name="Malay A.D."/>
            <person name="Moran D.A.P."/>
            <person name="Tomita M."/>
            <person name="Numata K."/>
            <person name="Arakawa K."/>
        </authorList>
    </citation>
    <scope>NUCLEOTIDE SEQUENCE</scope>
</reference>
<dbReference type="InterPro" id="IPR049883">
    <property type="entry name" value="NOTCH1_EGF-like"/>
</dbReference>
<proteinExistence type="predicted"/>
<evidence type="ECO:0000256" key="2">
    <source>
        <dbReference type="ARBA" id="ARBA00022729"/>
    </source>
</evidence>
<evidence type="ECO:0000313" key="9">
    <source>
        <dbReference type="Proteomes" id="UP000887013"/>
    </source>
</evidence>
<comment type="caution">
    <text evidence="5">Lacks conserved residue(s) required for the propagation of feature annotation.</text>
</comment>
<protein>
    <recommendedName>
        <fullName evidence="7">EGF-like domain-containing protein</fullName>
    </recommendedName>
</protein>